<dbReference type="SUPFAM" id="SSF46589">
    <property type="entry name" value="tRNA-binding arm"/>
    <property type="match status" value="1"/>
</dbReference>
<evidence type="ECO:0000256" key="13">
    <source>
        <dbReference type="PIRSR" id="PIRSR001529-1"/>
    </source>
</evidence>
<feature type="binding site" evidence="13">
    <location>
        <position position="304"/>
    </location>
    <ligand>
        <name>L-serine</name>
        <dbReference type="ChEBI" id="CHEBI:33384"/>
    </ligand>
</feature>
<name>A0A1D1WBH1_RAMVA</name>
<evidence type="ECO:0000256" key="16">
    <source>
        <dbReference type="SAM" id="MobiDB-lite"/>
    </source>
</evidence>
<keyword evidence="15" id="KW-0175">Coiled coil</keyword>
<dbReference type="FunFam" id="3.30.930.10:FF:000027">
    <property type="entry name" value="Serine--tRNA ligase, cytoplasmic"/>
    <property type="match status" value="1"/>
</dbReference>
<evidence type="ECO:0000256" key="8">
    <source>
        <dbReference type="ARBA" id="ARBA00022917"/>
    </source>
</evidence>
<dbReference type="STRING" id="947166.A0A1D1WBH1"/>
<evidence type="ECO:0000256" key="5">
    <source>
        <dbReference type="ARBA" id="ARBA00022598"/>
    </source>
</evidence>
<sequence>MVLDIDLFREEKGGNPEIIRDSQKKRFKDLTLVDKVLDADKLWRKCRFEVDQWNKWKRAGSKEIGERMKQKKEAKADEDADLPVSLAVTLEGLTNEAIKGLTVAQIKTLGIQIDKTIDSITKRLEEVEEKRNESLREIGNLLHETCVISNDEDENGIERTFGNIEQRKKYSHVDLIVMIDGADSERGSVVAGGRGYYLTGAAVFLEQALIQLALRILDGKNYKPLYTPFFMRKEIMQEVAQLSQFDEELYKVVGKSSENKDDTTVDEKYLIATSEQPIAAFHRDEWIAADQLPIRYAGISTCFRQEVGSHGRDTTGIFRVHQFEKVEQFCITSPHDGESWKLFEEMVGNAEEFCKVLGIPYRIVNIVSGALNNAAAKKFDLEAWFPGSGAFRELVSCSNCTDYQSRRLAIRYGQTKKLNDKAEYVHMLNATMCATTRVICAILENFQDDTGITVPEPLRPWMPERYRERIPFVKAAPIDEIAKKQAGTKVKTAITGGKETDKGSGDKA</sequence>
<dbReference type="InterPro" id="IPR002314">
    <property type="entry name" value="aa-tRNA-synt_IIb"/>
</dbReference>
<dbReference type="PANTHER" id="PTHR11778">
    <property type="entry name" value="SERYL-TRNA SYNTHETASE"/>
    <property type="match status" value="1"/>
</dbReference>
<dbReference type="SUPFAM" id="SSF55681">
    <property type="entry name" value="Class II aaRS and biotin synthetases"/>
    <property type="match status" value="1"/>
</dbReference>
<dbReference type="OrthoDB" id="10264585at2759"/>
<dbReference type="CDD" id="cd00770">
    <property type="entry name" value="SerRS_core"/>
    <property type="match status" value="1"/>
</dbReference>
<evidence type="ECO:0000256" key="4">
    <source>
        <dbReference type="ARBA" id="ARBA00022490"/>
    </source>
</evidence>
<organism evidence="18 19">
    <name type="scientific">Ramazzottius varieornatus</name>
    <name type="common">Water bear</name>
    <name type="synonym">Tardigrade</name>
    <dbReference type="NCBI Taxonomy" id="947166"/>
    <lineage>
        <taxon>Eukaryota</taxon>
        <taxon>Metazoa</taxon>
        <taxon>Ecdysozoa</taxon>
        <taxon>Tardigrada</taxon>
        <taxon>Eutardigrada</taxon>
        <taxon>Parachela</taxon>
        <taxon>Hypsibioidea</taxon>
        <taxon>Ramazzottiidae</taxon>
        <taxon>Ramazzottius</taxon>
    </lineage>
</organism>
<keyword evidence="8" id="KW-0648">Protein biosynthesis</keyword>
<evidence type="ECO:0000256" key="6">
    <source>
        <dbReference type="ARBA" id="ARBA00022741"/>
    </source>
</evidence>
<comment type="catalytic activity">
    <reaction evidence="12">
        <text>tRNA(Ser) + L-serine + ATP = L-seryl-tRNA(Ser) + AMP + diphosphate + H(+)</text>
        <dbReference type="Rhea" id="RHEA:12292"/>
        <dbReference type="Rhea" id="RHEA-COMP:9669"/>
        <dbReference type="Rhea" id="RHEA-COMP:9703"/>
        <dbReference type="ChEBI" id="CHEBI:15378"/>
        <dbReference type="ChEBI" id="CHEBI:30616"/>
        <dbReference type="ChEBI" id="CHEBI:33019"/>
        <dbReference type="ChEBI" id="CHEBI:33384"/>
        <dbReference type="ChEBI" id="CHEBI:78442"/>
        <dbReference type="ChEBI" id="CHEBI:78533"/>
        <dbReference type="ChEBI" id="CHEBI:456215"/>
        <dbReference type="EC" id="6.1.1.11"/>
    </reaction>
</comment>
<dbReference type="Gene3D" id="3.30.930.10">
    <property type="entry name" value="Bira Bifunctional Protein, Domain 2"/>
    <property type="match status" value="1"/>
</dbReference>
<comment type="subcellular location">
    <subcellularLocation>
        <location evidence="1">Cytoplasm</location>
    </subcellularLocation>
</comment>
<feature type="binding site" evidence="14">
    <location>
        <begin position="320"/>
        <end position="323"/>
    </location>
    <ligand>
        <name>ATP</name>
        <dbReference type="ChEBI" id="CHEBI:30616"/>
    </ligand>
</feature>
<dbReference type="EMBL" id="BDGG01000020">
    <property type="protein sequence ID" value="GAV08999.1"/>
    <property type="molecule type" value="Genomic_DNA"/>
</dbReference>
<feature type="region of interest" description="Disordered" evidence="16">
    <location>
        <begin position="489"/>
        <end position="508"/>
    </location>
</feature>
<dbReference type="EC" id="6.1.1.11" evidence="3"/>
<evidence type="ECO:0000256" key="12">
    <source>
        <dbReference type="ARBA" id="ARBA00048823"/>
    </source>
</evidence>
<dbReference type="PIRSF" id="PIRSF001529">
    <property type="entry name" value="Ser-tRNA-synth_IIa"/>
    <property type="match status" value="1"/>
</dbReference>
<evidence type="ECO:0000256" key="9">
    <source>
        <dbReference type="ARBA" id="ARBA00023146"/>
    </source>
</evidence>
<evidence type="ECO:0000256" key="3">
    <source>
        <dbReference type="ARBA" id="ARBA00012840"/>
    </source>
</evidence>
<feature type="binding site" evidence="13">
    <location>
        <position position="273"/>
    </location>
    <ligand>
        <name>L-serine</name>
        <dbReference type="ChEBI" id="CHEBI:33384"/>
    </ligand>
</feature>
<comment type="catalytic activity">
    <reaction evidence="11">
        <text>tRNA(Sec) + L-serine + ATP = L-seryl-tRNA(Sec) + AMP + diphosphate + H(+)</text>
        <dbReference type="Rhea" id="RHEA:42580"/>
        <dbReference type="Rhea" id="RHEA-COMP:9742"/>
        <dbReference type="Rhea" id="RHEA-COMP:10128"/>
        <dbReference type="ChEBI" id="CHEBI:15378"/>
        <dbReference type="ChEBI" id="CHEBI:30616"/>
        <dbReference type="ChEBI" id="CHEBI:33019"/>
        <dbReference type="ChEBI" id="CHEBI:33384"/>
        <dbReference type="ChEBI" id="CHEBI:78442"/>
        <dbReference type="ChEBI" id="CHEBI:78533"/>
        <dbReference type="ChEBI" id="CHEBI:456215"/>
        <dbReference type="EC" id="6.1.1.11"/>
    </reaction>
</comment>
<dbReference type="NCBIfam" id="TIGR00414">
    <property type="entry name" value="serS"/>
    <property type="match status" value="1"/>
</dbReference>
<evidence type="ECO:0000256" key="1">
    <source>
        <dbReference type="ARBA" id="ARBA00004496"/>
    </source>
</evidence>
<keyword evidence="9" id="KW-0030">Aminoacyl-tRNA synthetase</keyword>
<dbReference type="Pfam" id="PF00587">
    <property type="entry name" value="tRNA-synt_2b"/>
    <property type="match status" value="1"/>
</dbReference>
<comment type="similarity">
    <text evidence="2">Belongs to the class-II aminoacyl-tRNA synthetase family. Type-1 seryl-tRNA synthetase subfamily.</text>
</comment>
<proteinExistence type="inferred from homology"/>
<feature type="binding site" evidence="14">
    <location>
        <begin position="393"/>
        <end position="396"/>
    </location>
    <ligand>
        <name>ATP</name>
        <dbReference type="ChEBI" id="CHEBI:30616"/>
    </ligand>
</feature>
<feature type="compositionally biased region" description="Basic and acidic residues" evidence="16">
    <location>
        <begin position="498"/>
        <end position="508"/>
    </location>
</feature>
<dbReference type="PROSITE" id="PS50862">
    <property type="entry name" value="AA_TRNA_LIGASE_II"/>
    <property type="match status" value="1"/>
</dbReference>
<evidence type="ECO:0000256" key="7">
    <source>
        <dbReference type="ARBA" id="ARBA00022840"/>
    </source>
</evidence>
<feature type="site" description="Important for serine binding" evidence="13">
    <location>
        <position position="431"/>
    </location>
</feature>
<dbReference type="InterPro" id="IPR045864">
    <property type="entry name" value="aa-tRNA-synth_II/BPL/LPL"/>
</dbReference>
<dbReference type="GO" id="GO:0006434">
    <property type="term" value="P:seryl-tRNA aminoacylation"/>
    <property type="evidence" value="ECO:0007669"/>
    <property type="project" value="InterPro"/>
</dbReference>
<dbReference type="GO" id="GO:0005737">
    <property type="term" value="C:cytoplasm"/>
    <property type="evidence" value="ECO:0007669"/>
    <property type="project" value="UniProtKB-SubCell"/>
</dbReference>
<feature type="domain" description="Aminoacyl-transfer RNA synthetases class-II family profile" evidence="17">
    <location>
        <begin position="205"/>
        <end position="455"/>
    </location>
</feature>
<keyword evidence="19" id="KW-1185">Reference proteome</keyword>
<dbReference type="GO" id="GO:0004828">
    <property type="term" value="F:serine-tRNA ligase activity"/>
    <property type="evidence" value="ECO:0007669"/>
    <property type="project" value="UniProtKB-EC"/>
</dbReference>
<dbReference type="InterPro" id="IPR002317">
    <property type="entry name" value="Ser-tRNA-ligase_type_1"/>
</dbReference>
<feature type="coiled-coil region" evidence="15">
    <location>
        <begin position="117"/>
        <end position="144"/>
    </location>
</feature>
<accession>A0A1D1WBH1</accession>
<dbReference type="InterPro" id="IPR015866">
    <property type="entry name" value="Ser-tRNA-synth_1_N"/>
</dbReference>
<evidence type="ECO:0000313" key="19">
    <source>
        <dbReference type="Proteomes" id="UP000186922"/>
    </source>
</evidence>
<dbReference type="PRINTS" id="PR00981">
    <property type="entry name" value="TRNASYNTHSER"/>
</dbReference>
<dbReference type="Proteomes" id="UP000186922">
    <property type="component" value="Unassembled WGS sequence"/>
</dbReference>
<evidence type="ECO:0000256" key="10">
    <source>
        <dbReference type="ARBA" id="ARBA00031113"/>
    </source>
</evidence>
<dbReference type="InterPro" id="IPR033729">
    <property type="entry name" value="SerRS_core"/>
</dbReference>
<dbReference type="GO" id="GO:0005524">
    <property type="term" value="F:ATP binding"/>
    <property type="evidence" value="ECO:0007669"/>
    <property type="project" value="UniProtKB-KW"/>
</dbReference>
<dbReference type="InterPro" id="IPR006195">
    <property type="entry name" value="aa-tRNA-synth_II"/>
</dbReference>
<dbReference type="Gene3D" id="1.10.287.40">
    <property type="entry name" value="Serine-tRNA synthetase, tRNA binding domain"/>
    <property type="match status" value="1"/>
</dbReference>
<keyword evidence="5" id="KW-0436">Ligase</keyword>
<dbReference type="Pfam" id="PF02403">
    <property type="entry name" value="Seryl_tRNA_N"/>
    <property type="match status" value="1"/>
</dbReference>
<feature type="binding site" evidence="14">
    <location>
        <begin position="304"/>
        <end position="306"/>
    </location>
    <ligand>
        <name>ATP</name>
        <dbReference type="ChEBI" id="CHEBI:30616"/>
    </ligand>
</feature>
<keyword evidence="7 14" id="KW-0067">ATP-binding</keyword>
<evidence type="ECO:0000256" key="2">
    <source>
        <dbReference type="ARBA" id="ARBA00010728"/>
    </source>
</evidence>
<gene>
    <name evidence="18" type="primary">RvY_18609-1</name>
    <name evidence="18" type="synonym">RvY_18609.1</name>
    <name evidence="18" type="ORF">RvY_18609</name>
</gene>
<dbReference type="FunFam" id="1.10.287.40:FF:000002">
    <property type="entry name" value="Serine--tRNA ligase, cytoplasmic"/>
    <property type="match status" value="1"/>
</dbReference>
<dbReference type="InterPro" id="IPR042103">
    <property type="entry name" value="SerRS_1_N_sf"/>
</dbReference>
<dbReference type="AlphaFoldDB" id="A0A1D1WBH1"/>
<comment type="caution">
    <text evidence="18">The sequence shown here is derived from an EMBL/GenBank/DDBJ whole genome shotgun (WGS) entry which is preliminary data.</text>
</comment>
<reference evidence="18 19" key="1">
    <citation type="journal article" date="2016" name="Nat. Commun.">
        <title>Extremotolerant tardigrade genome and improved radiotolerance of human cultured cells by tardigrade-unique protein.</title>
        <authorList>
            <person name="Hashimoto T."/>
            <person name="Horikawa D.D."/>
            <person name="Saito Y."/>
            <person name="Kuwahara H."/>
            <person name="Kozuka-Hata H."/>
            <person name="Shin-I T."/>
            <person name="Minakuchi Y."/>
            <person name="Ohishi K."/>
            <person name="Motoyama A."/>
            <person name="Aizu T."/>
            <person name="Enomoto A."/>
            <person name="Kondo K."/>
            <person name="Tanaka S."/>
            <person name="Hara Y."/>
            <person name="Koshikawa S."/>
            <person name="Sagara H."/>
            <person name="Miura T."/>
            <person name="Yokobori S."/>
            <person name="Miyagawa K."/>
            <person name="Suzuki Y."/>
            <person name="Kubo T."/>
            <person name="Oyama M."/>
            <person name="Kohara Y."/>
            <person name="Fujiyama A."/>
            <person name="Arakawa K."/>
            <person name="Katayama T."/>
            <person name="Toyoda A."/>
            <person name="Kunieda T."/>
        </authorList>
    </citation>
    <scope>NUCLEOTIDE SEQUENCE [LARGE SCALE GENOMIC DNA]</scope>
    <source>
        <strain evidence="18 19">YOKOZUNA-1</strain>
    </source>
</reference>
<protein>
    <recommendedName>
        <fullName evidence="3">serine--tRNA ligase</fullName>
        <ecNumber evidence="3">6.1.1.11</ecNumber>
    </recommendedName>
    <alternativeName>
        <fullName evidence="10">Seryl-tRNA synthetase</fullName>
    </alternativeName>
</protein>
<feature type="binding site" evidence="13">
    <location>
        <position position="327"/>
    </location>
    <ligand>
        <name>L-serine</name>
        <dbReference type="ChEBI" id="CHEBI:33384"/>
    </ligand>
</feature>
<evidence type="ECO:0000259" key="17">
    <source>
        <dbReference type="PROSITE" id="PS50862"/>
    </source>
</evidence>
<evidence type="ECO:0000256" key="11">
    <source>
        <dbReference type="ARBA" id="ARBA00047929"/>
    </source>
</evidence>
<evidence type="ECO:0000256" key="14">
    <source>
        <dbReference type="PIRSR" id="PIRSR001529-2"/>
    </source>
</evidence>
<dbReference type="InterPro" id="IPR010978">
    <property type="entry name" value="tRNA-bd_arm"/>
</dbReference>
<evidence type="ECO:0000256" key="15">
    <source>
        <dbReference type="SAM" id="Coils"/>
    </source>
</evidence>
<keyword evidence="6" id="KW-0547">Nucleotide-binding</keyword>
<keyword evidence="4" id="KW-0963">Cytoplasm</keyword>
<feature type="binding site" evidence="13">
    <location>
        <position position="429"/>
    </location>
    <ligand>
        <name>L-serine</name>
        <dbReference type="ChEBI" id="CHEBI:33384"/>
    </ligand>
</feature>
<evidence type="ECO:0000313" key="18">
    <source>
        <dbReference type="EMBL" id="GAV08999.1"/>
    </source>
</evidence>